<evidence type="ECO:0000313" key="3">
    <source>
        <dbReference type="Proteomes" id="UP001595814"/>
    </source>
</evidence>
<protein>
    <recommendedName>
        <fullName evidence="4">Lipoprotein</fullName>
    </recommendedName>
</protein>
<feature type="compositionally biased region" description="Basic and acidic residues" evidence="1">
    <location>
        <begin position="71"/>
        <end position="80"/>
    </location>
</feature>
<reference evidence="3" key="1">
    <citation type="journal article" date="2019" name="Int. J. Syst. Evol. Microbiol.">
        <title>The Global Catalogue of Microorganisms (GCM) 10K type strain sequencing project: providing services to taxonomists for standard genome sequencing and annotation.</title>
        <authorList>
            <consortium name="The Broad Institute Genomics Platform"/>
            <consortium name="The Broad Institute Genome Sequencing Center for Infectious Disease"/>
            <person name="Wu L."/>
            <person name="Ma J."/>
        </authorList>
    </citation>
    <scope>NUCLEOTIDE SEQUENCE [LARGE SCALE GENOMIC DNA]</scope>
    <source>
        <strain evidence="3">CECT 7477</strain>
    </source>
</reference>
<gene>
    <name evidence="2" type="ORF">ACFOUT_01365</name>
</gene>
<evidence type="ECO:0008006" key="4">
    <source>
        <dbReference type="Google" id="ProtNLM"/>
    </source>
</evidence>
<evidence type="ECO:0000313" key="2">
    <source>
        <dbReference type="EMBL" id="MFC4094504.1"/>
    </source>
</evidence>
<comment type="caution">
    <text evidence="2">The sequence shown here is derived from an EMBL/GenBank/DDBJ whole genome shotgun (WGS) entry which is preliminary data.</text>
</comment>
<dbReference type="Proteomes" id="UP001595814">
    <property type="component" value="Unassembled WGS sequence"/>
</dbReference>
<feature type="region of interest" description="Disordered" evidence="1">
    <location>
        <begin position="71"/>
        <end position="93"/>
    </location>
</feature>
<dbReference type="RefSeq" id="WP_192462721.1">
    <property type="nucleotide sequence ID" value="NZ_JACYFJ010000004.1"/>
</dbReference>
<proteinExistence type="predicted"/>
<dbReference type="PROSITE" id="PS51257">
    <property type="entry name" value="PROKAR_LIPOPROTEIN"/>
    <property type="match status" value="1"/>
</dbReference>
<dbReference type="EMBL" id="JBHSAW010000001">
    <property type="protein sequence ID" value="MFC4094504.1"/>
    <property type="molecule type" value="Genomic_DNA"/>
</dbReference>
<name>A0ABV8JP03_9FLAO</name>
<sequence length="243" mass="27285">MKNSNYFSMKILSFLLLLGTIYGCGEQTGKIIDETVSEPKNMIVSLQDGKVFYDTYTERRAKIIKRYEDSMDKRDQKGDTDGNSQEAEESTSAAMEGGFVPTRFIEFNYKDLKTYLKFIEQEADSAQVDISNLRIYLTNYPKKQEFPDGKTIKEPRRNSVMMVPTTSDGKKNFAFYTADDSEDGQRKAYLLTDELDDTGKYIGGKKKSKASIAPSILPVEAPAPPAQNQQSLYGNEGGLHPPS</sequence>
<evidence type="ECO:0000256" key="1">
    <source>
        <dbReference type="SAM" id="MobiDB-lite"/>
    </source>
</evidence>
<feature type="region of interest" description="Disordered" evidence="1">
    <location>
        <begin position="216"/>
        <end position="243"/>
    </location>
</feature>
<keyword evidence="3" id="KW-1185">Reference proteome</keyword>
<feature type="compositionally biased region" description="Polar residues" evidence="1">
    <location>
        <begin position="81"/>
        <end position="93"/>
    </location>
</feature>
<organism evidence="2 3">
    <name type="scientific">Euzebyella saccharophila</name>
    <dbReference type="NCBI Taxonomy" id="679664"/>
    <lineage>
        <taxon>Bacteria</taxon>
        <taxon>Pseudomonadati</taxon>
        <taxon>Bacteroidota</taxon>
        <taxon>Flavobacteriia</taxon>
        <taxon>Flavobacteriales</taxon>
        <taxon>Flavobacteriaceae</taxon>
        <taxon>Euzebyella</taxon>
    </lineage>
</organism>
<accession>A0ABV8JP03</accession>